<organism evidence="1 2">
    <name type="scientific">Gongylonema pulchrum</name>
    <dbReference type="NCBI Taxonomy" id="637853"/>
    <lineage>
        <taxon>Eukaryota</taxon>
        <taxon>Metazoa</taxon>
        <taxon>Ecdysozoa</taxon>
        <taxon>Nematoda</taxon>
        <taxon>Chromadorea</taxon>
        <taxon>Rhabditida</taxon>
        <taxon>Spirurina</taxon>
        <taxon>Spiruromorpha</taxon>
        <taxon>Spiruroidea</taxon>
        <taxon>Gongylonematidae</taxon>
        <taxon>Gongylonema</taxon>
    </lineage>
</organism>
<evidence type="ECO:0000313" key="2">
    <source>
        <dbReference type="Proteomes" id="UP000271098"/>
    </source>
</evidence>
<dbReference type="AlphaFoldDB" id="A0A3P6QK15"/>
<proteinExistence type="predicted"/>
<dbReference type="Proteomes" id="UP000271098">
    <property type="component" value="Unassembled WGS sequence"/>
</dbReference>
<name>A0A3P6QK15_9BILA</name>
<accession>A0A3P6QK15</accession>
<evidence type="ECO:0000313" key="1">
    <source>
        <dbReference type="EMBL" id="VDK40695.1"/>
    </source>
</evidence>
<dbReference type="EMBL" id="UYRT01006524">
    <property type="protein sequence ID" value="VDK40695.1"/>
    <property type="molecule type" value="Genomic_DNA"/>
</dbReference>
<keyword evidence="2" id="KW-1185">Reference proteome</keyword>
<gene>
    <name evidence="1" type="ORF">GPUH_LOCUS3720</name>
</gene>
<reference evidence="1 2" key="1">
    <citation type="submission" date="2018-11" db="EMBL/GenBank/DDBJ databases">
        <authorList>
            <consortium name="Pathogen Informatics"/>
        </authorList>
    </citation>
    <scope>NUCLEOTIDE SEQUENCE [LARGE SCALE GENOMIC DNA]</scope>
</reference>
<sequence length="113" mass="12710">MIERYEEDHCWKQQRRIVLIKDVNEGLSYGADTFSLPPFVGSVHLYENLKQEINLLREFAAELFDPVAPVMATHFGNSDRLMIVGGKAVFESLFGGSLASKLELAAVSVQNFF</sequence>
<protein>
    <submittedName>
        <fullName evidence="1">Uncharacterized protein</fullName>
    </submittedName>
</protein>